<dbReference type="InterPro" id="IPR011528">
    <property type="entry name" value="NERD"/>
</dbReference>
<evidence type="ECO:0000313" key="3">
    <source>
        <dbReference type="Proteomes" id="UP000187012"/>
    </source>
</evidence>
<dbReference type="OrthoDB" id="5782056at2"/>
<dbReference type="EMBL" id="CYGX02000001">
    <property type="protein sequence ID" value="SIT34886.1"/>
    <property type="molecule type" value="Genomic_DNA"/>
</dbReference>
<evidence type="ECO:0000259" key="1">
    <source>
        <dbReference type="PROSITE" id="PS50965"/>
    </source>
</evidence>
<sequence>MHWIIFAAAVYLAWRFFCRKANARVGRSNQAAVPTLRSEQSGDAGEAIVQAELHATLSWLCGDNFYLHDGPLLLNHAPGTEFPTAEVDHLAITPFGIFVVETKNWTGQIMPGRDELSIVRVGADGHSEVRRSPLAQNRSKVGFLRSVLPAVWWVESIAVFPNKNCELSPALPVNLMRIDDLRQWLRTRMALHEKRGRVQVNVHSAREALMALAETGSDSIHRHRLKVRENPKKLPHFS</sequence>
<protein>
    <submittedName>
        <fullName evidence="2">NERD domain protein</fullName>
    </submittedName>
</protein>
<gene>
    <name evidence="2" type="ORF">BN2475_10042</name>
</gene>
<organism evidence="2 3">
    <name type="scientific">Paraburkholderia ribeironis</name>
    <dbReference type="NCBI Taxonomy" id="1247936"/>
    <lineage>
        <taxon>Bacteria</taxon>
        <taxon>Pseudomonadati</taxon>
        <taxon>Pseudomonadota</taxon>
        <taxon>Betaproteobacteria</taxon>
        <taxon>Burkholderiales</taxon>
        <taxon>Burkholderiaceae</taxon>
        <taxon>Paraburkholderia</taxon>
    </lineage>
</organism>
<dbReference type="AlphaFoldDB" id="A0A1N7RIE5"/>
<dbReference type="Pfam" id="PF08378">
    <property type="entry name" value="NERD"/>
    <property type="match status" value="1"/>
</dbReference>
<accession>A0A1N7RIE5</accession>
<name>A0A1N7RIE5_9BURK</name>
<proteinExistence type="predicted"/>
<dbReference type="PROSITE" id="PS50965">
    <property type="entry name" value="NERD"/>
    <property type="match status" value="1"/>
</dbReference>
<dbReference type="Proteomes" id="UP000187012">
    <property type="component" value="Unassembled WGS sequence"/>
</dbReference>
<evidence type="ECO:0000313" key="2">
    <source>
        <dbReference type="EMBL" id="SIT34886.1"/>
    </source>
</evidence>
<dbReference type="STRING" id="1247936.BN2475_10042"/>
<reference evidence="2 3" key="1">
    <citation type="submission" date="2016-12" db="EMBL/GenBank/DDBJ databases">
        <authorList>
            <person name="Song W.-J."/>
            <person name="Kurnit D.M."/>
        </authorList>
    </citation>
    <scope>NUCLEOTIDE SEQUENCE [LARGE SCALE GENOMIC DNA]</scope>
    <source>
        <strain evidence="2 3">STM7296</strain>
    </source>
</reference>
<keyword evidence="3" id="KW-1185">Reference proteome</keyword>
<feature type="domain" description="NERD" evidence="1">
    <location>
        <begin position="41"/>
        <end position="167"/>
    </location>
</feature>
<dbReference type="RefSeq" id="WP_094777562.1">
    <property type="nucleotide sequence ID" value="NZ_CYGX02000001.1"/>
</dbReference>